<evidence type="ECO:0000256" key="3">
    <source>
        <dbReference type="ARBA" id="ARBA00022989"/>
    </source>
</evidence>
<keyword evidence="3 5" id="KW-1133">Transmembrane helix</keyword>
<comment type="subcellular location">
    <subcellularLocation>
        <location evidence="1">Cell membrane</location>
        <topology evidence="1">Multi-pass membrane protein</topology>
    </subcellularLocation>
</comment>
<feature type="transmembrane region" description="Helical" evidence="5">
    <location>
        <begin position="94"/>
        <end position="114"/>
    </location>
</feature>
<gene>
    <name evidence="7" type="ORF">HU200_045179</name>
</gene>
<dbReference type="PANTHER" id="PTHR11040:SF41">
    <property type="entry name" value="ZINC TRANSPORTER 7"/>
    <property type="match status" value="1"/>
</dbReference>
<dbReference type="Proteomes" id="UP000636709">
    <property type="component" value="Unassembled WGS sequence"/>
</dbReference>
<dbReference type="Pfam" id="PF02535">
    <property type="entry name" value="Zip"/>
    <property type="match status" value="1"/>
</dbReference>
<dbReference type="PANTHER" id="PTHR11040">
    <property type="entry name" value="ZINC/IRON TRANSPORTER"/>
    <property type="match status" value="1"/>
</dbReference>
<keyword evidence="4 5" id="KW-0472">Membrane</keyword>
<feature type="transmembrane region" description="Helical" evidence="5">
    <location>
        <begin position="62"/>
        <end position="82"/>
    </location>
</feature>
<keyword evidence="2 5" id="KW-0812">Transmembrane</keyword>
<protein>
    <submittedName>
        <fullName evidence="7">Uncharacterized protein</fullName>
    </submittedName>
</protein>
<keyword evidence="6" id="KW-0732">Signal</keyword>
<dbReference type="InterPro" id="IPR003689">
    <property type="entry name" value="ZIP"/>
</dbReference>
<dbReference type="AlphaFoldDB" id="A0A835AZY0"/>
<accession>A0A835AZY0</accession>
<keyword evidence="8" id="KW-1185">Reference proteome</keyword>
<proteinExistence type="predicted"/>
<evidence type="ECO:0000256" key="1">
    <source>
        <dbReference type="ARBA" id="ARBA00004651"/>
    </source>
</evidence>
<evidence type="ECO:0000256" key="2">
    <source>
        <dbReference type="ARBA" id="ARBA00022692"/>
    </source>
</evidence>
<sequence>MSPLTHLRAHLLLTILVLLLVAAPFHADAQPASPDPAANDACADPAVEGACHNVPKALRLKLIAIPTILVASVIGVCLPLLSRSVPALRPDRNLFVIVKAFASGVILATGYMHVLPDSFNNLTSPCLPQKPWAEFPFTVPTLAGVDQITGDEEDDEHAMNSRETQHAVILGLQLTSPLHERACVWPPYRLAQTMSSYKLAPQ</sequence>
<evidence type="ECO:0000313" key="8">
    <source>
        <dbReference type="Proteomes" id="UP000636709"/>
    </source>
</evidence>
<dbReference type="OrthoDB" id="448280at2759"/>
<feature type="signal peptide" evidence="6">
    <location>
        <begin position="1"/>
        <end position="27"/>
    </location>
</feature>
<dbReference type="EMBL" id="JACEFO010002109">
    <property type="protein sequence ID" value="KAF8681742.1"/>
    <property type="molecule type" value="Genomic_DNA"/>
</dbReference>
<dbReference type="GO" id="GO:0005886">
    <property type="term" value="C:plasma membrane"/>
    <property type="evidence" value="ECO:0007669"/>
    <property type="project" value="UniProtKB-SubCell"/>
</dbReference>
<comment type="caution">
    <text evidence="7">The sequence shown here is derived from an EMBL/GenBank/DDBJ whole genome shotgun (WGS) entry which is preliminary data.</text>
</comment>
<organism evidence="7 8">
    <name type="scientific">Digitaria exilis</name>
    <dbReference type="NCBI Taxonomy" id="1010633"/>
    <lineage>
        <taxon>Eukaryota</taxon>
        <taxon>Viridiplantae</taxon>
        <taxon>Streptophyta</taxon>
        <taxon>Embryophyta</taxon>
        <taxon>Tracheophyta</taxon>
        <taxon>Spermatophyta</taxon>
        <taxon>Magnoliopsida</taxon>
        <taxon>Liliopsida</taxon>
        <taxon>Poales</taxon>
        <taxon>Poaceae</taxon>
        <taxon>PACMAD clade</taxon>
        <taxon>Panicoideae</taxon>
        <taxon>Panicodae</taxon>
        <taxon>Paniceae</taxon>
        <taxon>Anthephorinae</taxon>
        <taxon>Digitaria</taxon>
    </lineage>
</organism>
<dbReference type="GO" id="GO:0005385">
    <property type="term" value="F:zinc ion transmembrane transporter activity"/>
    <property type="evidence" value="ECO:0007669"/>
    <property type="project" value="TreeGrafter"/>
</dbReference>
<evidence type="ECO:0000256" key="4">
    <source>
        <dbReference type="ARBA" id="ARBA00023136"/>
    </source>
</evidence>
<feature type="chain" id="PRO_5032621629" evidence="6">
    <location>
        <begin position="28"/>
        <end position="202"/>
    </location>
</feature>
<evidence type="ECO:0000256" key="6">
    <source>
        <dbReference type="SAM" id="SignalP"/>
    </source>
</evidence>
<reference evidence="7" key="1">
    <citation type="submission" date="2020-07" db="EMBL/GenBank/DDBJ databases">
        <title>Genome sequence and genetic diversity analysis of an under-domesticated orphan crop, white fonio (Digitaria exilis).</title>
        <authorList>
            <person name="Bennetzen J.L."/>
            <person name="Chen S."/>
            <person name="Ma X."/>
            <person name="Wang X."/>
            <person name="Yssel A.E.J."/>
            <person name="Chaluvadi S.R."/>
            <person name="Johnson M."/>
            <person name="Gangashetty P."/>
            <person name="Hamidou F."/>
            <person name="Sanogo M.D."/>
            <person name="Zwaenepoel A."/>
            <person name="Wallace J."/>
            <person name="Van De Peer Y."/>
            <person name="Van Deynze A."/>
        </authorList>
    </citation>
    <scope>NUCLEOTIDE SEQUENCE</scope>
    <source>
        <tissue evidence="7">Leaves</tissue>
    </source>
</reference>
<name>A0A835AZY0_9POAL</name>
<evidence type="ECO:0000313" key="7">
    <source>
        <dbReference type="EMBL" id="KAF8681742.1"/>
    </source>
</evidence>
<evidence type="ECO:0000256" key="5">
    <source>
        <dbReference type="SAM" id="Phobius"/>
    </source>
</evidence>